<keyword evidence="3" id="KW-1185">Reference proteome</keyword>
<keyword evidence="1" id="KW-0732">Signal</keyword>
<gene>
    <name evidence="2" type="ORF">C8A01DRAFT_15991</name>
</gene>
<dbReference type="SUPFAM" id="SSF55486">
    <property type="entry name" value="Metalloproteases ('zincins'), catalytic domain"/>
    <property type="match status" value="1"/>
</dbReference>
<dbReference type="EMBL" id="MU854384">
    <property type="protein sequence ID" value="KAK4040083.1"/>
    <property type="molecule type" value="Genomic_DNA"/>
</dbReference>
<evidence type="ECO:0000256" key="1">
    <source>
        <dbReference type="SAM" id="SignalP"/>
    </source>
</evidence>
<proteinExistence type="predicted"/>
<comment type="caution">
    <text evidence="2">The sequence shown here is derived from an EMBL/GenBank/DDBJ whole genome shotgun (WGS) entry which is preliminary data.</text>
</comment>
<protein>
    <submittedName>
        <fullName evidence="2">Uncharacterized protein</fullName>
    </submittedName>
</protein>
<dbReference type="Proteomes" id="UP001303115">
    <property type="component" value="Unassembled WGS sequence"/>
</dbReference>
<sequence length="398" mass="44030">MLSFTTAALSLLLAVTGVDAGNRAWEPPIHYAKAAIAARDLSGVNNIYFNGTNVSSDHHAHQKRFFGINTPANSQSYPRLWPNGNIDACFEQVDHQHDGQMKSTRAILYDGLIAARELWRQEGLDDNKGFRFNILPDNDAGCQRNLRSTHLLIIYAGQGSTKMATTVGIDQPQAAPESNAPDSMLGPTITLSDSLEVGMENVVANFAHELGHAWGLHHEHQNPKWWHETLSGVDRGDNWFFSEENFHCENLKGFDELMAAYNGQPDYISRPFRNKICRNRGQAGAQQFAGGFNYIPITDEPNTIDDGRNEPDWDSIMLYPSHAGGKIVAGVKQVVLTKRNGDLIQPVFKPSKRDVAGLKKMYGVKSSFLGKILGDTGNSLKNKFDSIRKKDKDSGCSS</sequence>
<evidence type="ECO:0000313" key="3">
    <source>
        <dbReference type="Proteomes" id="UP001303115"/>
    </source>
</evidence>
<feature type="chain" id="PRO_5042968320" evidence="1">
    <location>
        <begin position="21"/>
        <end position="398"/>
    </location>
</feature>
<dbReference type="AlphaFoldDB" id="A0AAN6PFP7"/>
<dbReference type="InterPro" id="IPR024079">
    <property type="entry name" value="MetalloPept_cat_dom_sf"/>
</dbReference>
<dbReference type="GO" id="GO:0008237">
    <property type="term" value="F:metallopeptidase activity"/>
    <property type="evidence" value="ECO:0007669"/>
    <property type="project" value="InterPro"/>
</dbReference>
<name>A0AAN6PFP7_9PEZI</name>
<organism evidence="2 3">
    <name type="scientific">Parachaetomium inaequale</name>
    <dbReference type="NCBI Taxonomy" id="2588326"/>
    <lineage>
        <taxon>Eukaryota</taxon>
        <taxon>Fungi</taxon>
        <taxon>Dikarya</taxon>
        <taxon>Ascomycota</taxon>
        <taxon>Pezizomycotina</taxon>
        <taxon>Sordariomycetes</taxon>
        <taxon>Sordariomycetidae</taxon>
        <taxon>Sordariales</taxon>
        <taxon>Chaetomiaceae</taxon>
        <taxon>Parachaetomium</taxon>
    </lineage>
</organism>
<evidence type="ECO:0000313" key="2">
    <source>
        <dbReference type="EMBL" id="KAK4040083.1"/>
    </source>
</evidence>
<feature type="signal peptide" evidence="1">
    <location>
        <begin position="1"/>
        <end position="20"/>
    </location>
</feature>
<dbReference type="Gene3D" id="3.40.390.10">
    <property type="entry name" value="Collagenase (Catalytic Domain)"/>
    <property type="match status" value="1"/>
</dbReference>
<reference evidence="3" key="1">
    <citation type="journal article" date="2023" name="Mol. Phylogenet. Evol.">
        <title>Genome-scale phylogeny and comparative genomics of the fungal order Sordariales.</title>
        <authorList>
            <person name="Hensen N."/>
            <person name="Bonometti L."/>
            <person name="Westerberg I."/>
            <person name="Brannstrom I.O."/>
            <person name="Guillou S."/>
            <person name="Cros-Aarteil S."/>
            <person name="Calhoun S."/>
            <person name="Haridas S."/>
            <person name="Kuo A."/>
            <person name="Mondo S."/>
            <person name="Pangilinan J."/>
            <person name="Riley R."/>
            <person name="LaButti K."/>
            <person name="Andreopoulos B."/>
            <person name="Lipzen A."/>
            <person name="Chen C."/>
            <person name="Yan M."/>
            <person name="Daum C."/>
            <person name="Ng V."/>
            <person name="Clum A."/>
            <person name="Steindorff A."/>
            <person name="Ohm R.A."/>
            <person name="Martin F."/>
            <person name="Silar P."/>
            <person name="Natvig D.O."/>
            <person name="Lalanne C."/>
            <person name="Gautier V."/>
            <person name="Ament-Velasquez S.L."/>
            <person name="Kruys A."/>
            <person name="Hutchinson M.I."/>
            <person name="Powell A.J."/>
            <person name="Barry K."/>
            <person name="Miller A.N."/>
            <person name="Grigoriev I.V."/>
            <person name="Debuchy R."/>
            <person name="Gladieux P."/>
            <person name="Hiltunen Thoren M."/>
            <person name="Johannesson H."/>
        </authorList>
    </citation>
    <scope>NUCLEOTIDE SEQUENCE [LARGE SCALE GENOMIC DNA]</scope>
    <source>
        <strain evidence="3">CBS 284.82</strain>
    </source>
</reference>
<accession>A0AAN6PFP7</accession>